<gene>
    <name evidence="2" type="ordered locus">Veis_2541</name>
</gene>
<proteinExistence type="predicted"/>
<name>A1WKX9_VEREI</name>
<dbReference type="EMBL" id="CP000542">
    <property type="protein sequence ID" value="ABM58286.1"/>
    <property type="molecule type" value="Genomic_DNA"/>
</dbReference>
<feature type="chain" id="PRO_5002640132" evidence="1">
    <location>
        <begin position="22"/>
        <end position="249"/>
    </location>
</feature>
<dbReference type="STRING" id="391735.Veis_2541"/>
<dbReference type="KEGG" id="vei:Veis_2541"/>
<keyword evidence="3" id="KW-1185">Reference proteome</keyword>
<protein>
    <submittedName>
        <fullName evidence="2">Uncharacterized protein</fullName>
    </submittedName>
</protein>
<reference evidence="3" key="1">
    <citation type="submission" date="2006-12" db="EMBL/GenBank/DDBJ databases">
        <title>Complete sequence of chromosome 1 of Verminephrobacter eiseniae EF01-2.</title>
        <authorList>
            <person name="Copeland A."/>
            <person name="Lucas S."/>
            <person name="Lapidus A."/>
            <person name="Barry K."/>
            <person name="Detter J.C."/>
            <person name="Glavina del Rio T."/>
            <person name="Dalin E."/>
            <person name="Tice H."/>
            <person name="Pitluck S."/>
            <person name="Chertkov O."/>
            <person name="Brettin T."/>
            <person name="Bruce D."/>
            <person name="Han C."/>
            <person name="Tapia R."/>
            <person name="Gilna P."/>
            <person name="Schmutz J."/>
            <person name="Larimer F."/>
            <person name="Land M."/>
            <person name="Hauser L."/>
            <person name="Kyrpides N."/>
            <person name="Kim E."/>
            <person name="Stahl D."/>
            <person name="Richardson P."/>
        </authorList>
    </citation>
    <scope>NUCLEOTIDE SEQUENCE [LARGE SCALE GENOMIC DNA]</scope>
    <source>
        <strain evidence="3">EF01-2</strain>
    </source>
</reference>
<evidence type="ECO:0000256" key="1">
    <source>
        <dbReference type="SAM" id="SignalP"/>
    </source>
</evidence>
<dbReference type="eggNOG" id="ENOG5033HG3">
    <property type="taxonomic scope" value="Bacteria"/>
</dbReference>
<dbReference type="HOGENOM" id="CLU_1115394_0_0_4"/>
<evidence type="ECO:0000313" key="3">
    <source>
        <dbReference type="Proteomes" id="UP000000374"/>
    </source>
</evidence>
<dbReference type="AlphaFoldDB" id="A1WKX9"/>
<sequence>MIASRLMLVPVWFSFSLATQASCLQSDPAQVSAMAQKSKAAINTLYEHEKARIGGQPSRSLVLLAVHLASEGKLDARSVEYLSRYVQDQPDDHFAKLYEGYAWVFSAAKYDKEKNYLRAAEYLKRGFFLIDEAVDSDPKNWRLRYLRMRMDAFVPSELGRYVVALKDASLLTENIDQLPAGLRPFVSVLRLSALDRSGKTAVAASDYAVVRKQFQGTQMAALSSPCGLQTFVADEEIDALLNYALRHNK</sequence>
<keyword evidence="1" id="KW-0732">Signal</keyword>
<organism evidence="2 3">
    <name type="scientific">Verminephrobacter eiseniae (strain EF01-2)</name>
    <dbReference type="NCBI Taxonomy" id="391735"/>
    <lineage>
        <taxon>Bacteria</taxon>
        <taxon>Pseudomonadati</taxon>
        <taxon>Pseudomonadota</taxon>
        <taxon>Betaproteobacteria</taxon>
        <taxon>Burkholderiales</taxon>
        <taxon>Comamonadaceae</taxon>
        <taxon>Verminephrobacter</taxon>
    </lineage>
</organism>
<feature type="signal peptide" evidence="1">
    <location>
        <begin position="1"/>
        <end position="21"/>
    </location>
</feature>
<evidence type="ECO:0000313" key="2">
    <source>
        <dbReference type="EMBL" id="ABM58286.1"/>
    </source>
</evidence>
<accession>A1WKX9</accession>
<dbReference type="Proteomes" id="UP000000374">
    <property type="component" value="Chromosome"/>
</dbReference>